<dbReference type="InterPro" id="IPR050508">
    <property type="entry name" value="Methyltransf_Superfamily"/>
</dbReference>
<dbReference type="Proteomes" id="UP000077342">
    <property type="component" value="Unassembled WGS sequence"/>
</dbReference>
<sequence>MGLMKKRHGVRHDHQSGWMTTHPWAYELVTDLWYLGRRAHIWDQLVAASGARPGEKVLDVGCGTGYFARRIAPVVDPAGEVVGIDPLQPLLDYAAAHSPANCTFHAATAQDLPFGDESFDLVVSSITFHHIAPDHRADAVREMFRVLRPGGRALTADVGPPRNSLVERMISVAHGHSEVHNVFDQLEELAAEAGFVAMTTGNVPRLHYLTAERPRNR</sequence>
<dbReference type="InterPro" id="IPR029063">
    <property type="entry name" value="SAM-dependent_MTases_sf"/>
</dbReference>
<dbReference type="GO" id="GO:0032259">
    <property type="term" value="P:methylation"/>
    <property type="evidence" value="ECO:0007669"/>
    <property type="project" value="UniProtKB-KW"/>
</dbReference>
<evidence type="ECO:0000256" key="2">
    <source>
        <dbReference type="ARBA" id="ARBA00022679"/>
    </source>
</evidence>
<keyword evidence="1 5" id="KW-0489">Methyltransferase</keyword>
<dbReference type="EMBL" id="LWCI01000125">
    <property type="protein sequence ID" value="KZS60521.1"/>
    <property type="molecule type" value="Genomic_DNA"/>
</dbReference>
<evidence type="ECO:0000259" key="4">
    <source>
        <dbReference type="Pfam" id="PF13649"/>
    </source>
</evidence>
<name>A0A163YK72_9MYCO</name>
<feature type="domain" description="Methyltransferase" evidence="4">
    <location>
        <begin position="57"/>
        <end position="151"/>
    </location>
</feature>
<dbReference type="AlphaFoldDB" id="A0A163YK72"/>
<keyword evidence="3" id="KW-0949">S-adenosyl-L-methionine</keyword>
<evidence type="ECO:0000256" key="1">
    <source>
        <dbReference type="ARBA" id="ARBA00022603"/>
    </source>
</evidence>
<dbReference type="InterPro" id="IPR023576">
    <property type="entry name" value="UbiE/COQ5_MeTrFase_CS"/>
</dbReference>
<dbReference type="SUPFAM" id="SSF53335">
    <property type="entry name" value="S-adenosyl-L-methionine-dependent methyltransferases"/>
    <property type="match status" value="1"/>
</dbReference>
<dbReference type="InterPro" id="IPR041698">
    <property type="entry name" value="Methyltransf_25"/>
</dbReference>
<dbReference type="GO" id="GO:0008168">
    <property type="term" value="F:methyltransferase activity"/>
    <property type="evidence" value="ECO:0007669"/>
    <property type="project" value="UniProtKB-KW"/>
</dbReference>
<gene>
    <name evidence="5" type="ORF">A4G28_21905</name>
</gene>
<organism evidence="5 6">
    <name type="scientific">Mycobacterium ostraviense</name>
    <dbReference type="NCBI Taxonomy" id="2738409"/>
    <lineage>
        <taxon>Bacteria</taxon>
        <taxon>Bacillati</taxon>
        <taxon>Actinomycetota</taxon>
        <taxon>Actinomycetes</taxon>
        <taxon>Mycobacteriales</taxon>
        <taxon>Mycobacteriaceae</taxon>
        <taxon>Mycobacterium</taxon>
    </lineage>
</organism>
<dbReference type="CDD" id="cd02440">
    <property type="entry name" value="AdoMet_MTases"/>
    <property type="match status" value="1"/>
</dbReference>
<proteinExistence type="predicted"/>
<keyword evidence="6" id="KW-1185">Reference proteome</keyword>
<keyword evidence="2 5" id="KW-0808">Transferase</keyword>
<dbReference type="PROSITE" id="PS01184">
    <property type="entry name" value="UBIE_2"/>
    <property type="match status" value="1"/>
</dbReference>
<protein>
    <submittedName>
        <fullName evidence="5">Methyltransferase</fullName>
    </submittedName>
</protein>
<dbReference type="PANTHER" id="PTHR42912">
    <property type="entry name" value="METHYLTRANSFERASE"/>
    <property type="match status" value="1"/>
</dbReference>
<reference evidence="6" key="1">
    <citation type="submission" date="2016-04" db="EMBL/GenBank/DDBJ databases">
        <authorList>
            <person name="Strapagiel D."/>
            <person name="Borowka P."/>
            <person name="Marciniak B."/>
            <person name="Bakula Z."/>
            <person name="Van Ingen J."/>
            <person name="Safianowska A."/>
            <person name="Dziadek J."/>
            <person name="Jagielski T."/>
        </authorList>
    </citation>
    <scope>NUCLEOTIDE SEQUENCE [LARGE SCALE GENOMIC DNA]</scope>
    <source>
        <strain evidence="6">1010001458</strain>
    </source>
</reference>
<dbReference type="Pfam" id="PF13649">
    <property type="entry name" value="Methyltransf_25"/>
    <property type="match status" value="1"/>
</dbReference>
<accession>A0A163YK72</accession>
<comment type="caution">
    <text evidence="5">The sequence shown here is derived from an EMBL/GenBank/DDBJ whole genome shotgun (WGS) entry which is preliminary data.</text>
</comment>
<evidence type="ECO:0000313" key="5">
    <source>
        <dbReference type="EMBL" id="KZS60521.1"/>
    </source>
</evidence>
<dbReference type="Gene3D" id="3.40.50.150">
    <property type="entry name" value="Vaccinia Virus protein VP39"/>
    <property type="match status" value="1"/>
</dbReference>
<evidence type="ECO:0000256" key="3">
    <source>
        <dbReference type="ARBA" id="ARBA00022691"/>
    </source>
</evidence>
<evidence type="ECO:0000313" key="6">
    <source>
        <dbReference type="Proteomes" id="UP000077342"/>
    </source>
</evidence>